<protein>
    <recommendedName>
        <fullName evidence="2">Sublancin immunity protein SunI-like PH domain-containing protein</fullName>
    </recommendedName>
</protein>
<reference evidence="3 4" key="1">
    <citation type="submission" date="2014-05" db="EMBL/GenBank/DDBJ databases">
        <authorList>
            <person name="Aslett A.Martin."/>
            <person name="De Silva Nishadi"/>
        </authorList>
    </citation>
    <scope>NUCLEOTIDE SEQUENCE [LARGE SCALE GENOMIC DNA]</scope>
</reference>
<sequence length="86" mass="10006">MAMTVKKDNNEVRIQWRVADIKIPTSEIKNITQDQDIHAVPKLDSKDVSRIGSTFGKTNRVIIDTEDHEYIIYTQNDQKVYNELTK</sequence>
<proteinExistence type="inferred from homology"/>
<dbReference type="Proteomes" id="UP000044616">
    <property type="component" value="Unassembled WGS sequence"/>
</dbReference>
<dbReference type="EMBL" id="CCEH01000032">
    <property type="protein sequence ID" value="CDR29298.1"/>
    <property type="molecule type" value="Genomic_DNA"/>
</dbReference>
<evidence type="ECO:0000313" key="3">
    <source>
        <dbReference type="EMBL" id="CDR29298.1"/>
    </source>
</evidence>
<feature type="domain" description="Sublancin immunity protein SunI-like PH" evidence="2">
    <location>
        <begin position="1"/>
        <end position="85"/>
    </location>
</feature>
<dbReference type="Pfam" id="PF23491">
    <property type="entry name" value="bPH_8"/>
    <property type="match status" value="1"/>
</dbReference>
<accession>W8U8Z1</accession>
<comment type="similarity">
    <text evidence="1">Belongs to the UPF0457 family.</text>
</comment>
<dbReference type="SMR" id="A0A077W170"/>
<name>A0A077W170_9STAP</name>
<gene>
    <name evidence="3" type="ORF">ERS140147_02503</name>
</gene>
<accession>A0A1E8X8X9</accession>
<dbReference type="PATRIC" id="fig|1280.10341.peg.2235"/>
<dbReference type="AlphaFoldDB" id="A0A077W170"/>
<evidence type="ECO:0000259" key="2">
    <source>
        <dbReference type="Pfam" id="PF23491"/>
    </source>
</evidence>
<organism evidence="3 4">
    <name type="scientific">Staphylococcus schweitzeri</name>
    <dbReference type="NCBI Taxonomy" id="1654388"/>
    <lineage>
        <taxon>Bacteria</taxon>
        <taxon>Bacillati</taxon>
        <taxon>Bacillota</taxon>
        <taxon>Bacilli</taxon>
        <taxon>Bacillales</taxon>
        <taxon>Staphylococcaceae</taxon>
        <taxon>Staphylococcus</taxon>
    </lineage>
</organism>
<evidence type="ECO:0000313" key="4">
    <source>
        <dbReference type="Proteomes" id="UP000044616"/>
    </source>
</evidence>
<evidence type="ECO:0000256" key="1">
    <source>
        <dbReference type="ARBA" id="ARBA00049991"/>
    </source>
</evidence>
<dbReference type="GeneID" id="66840391"/>
<dbReference type="InterPro" id="IPR055365">
    <property type="entry name" value="PH_SunI-like"/>
</dbReference>
<accession>A0A077W170</accession>
<dbReference type="RefSeq" id="WP_001251935.1">
    <property type="nucleotide sequence ID" value="NZ_CCEG01000004.1"/>
</dbReference>